<dbReference type="Proteomes" id="UP000435112">
    <property type="component" value="Unassembled WGS sequence"/>
</dbReference>
<evidence type="ECO:0000313" key="1">
    <source>
        <dbReference type="EMBL" id="KAE9028084.1"/>
    </source>
</evidence>
<organism evidence="1 2">
    <name type="scientific">Phytophthora rubi</name>
    <dbReference type="NCBI Taxonomy" id="129364"/>
    <lineage>
        <taxon>Eukaryota</taxon>
        <taxon>Sar</taxon>
        <taxon>Stramenopiles</taxon>
        <taxon>Oomycota</taxon>
        <taxon>Peronosporomycetes</taxon>
        <taxon>Peronosporales</taxon>
        <taxon>Peronosporaceae</taxon>
        <taxon>Phytophthora</taxon>
    </lineage>
</organism>
<reference evidence="1 2" key="1">
    <citation type="submission" date="2018-09" db="EMBL/GenBank/DDBJ databases">
        <title>Genomic investigation of the strawberry pathogen Phytophthora fragariae indicates pathogenicity is determined by transcriptional variation in three key races.</title>
        <authorList>
            <person name="Adams T.M."/>
            <person name="Armitage A.D."/>
            <person name="Sobczyk M.K."/>
            <person name="Bates H.J."/>
            <person name="Dunwell J.M."/>
            <person name="Nellist C.F."/>
            <person name="Harrison R.J."/>
        </authorList>
    </citation>
    <scope>NUCLEOTIDE SEQUENCE [LARGE SCALE GENOMIC DNA]</scope>
    <source>
        <strain evidence="1 2">SCRP324</strain>
    </source>
</reference>
<dbReference type="EMBL" id="QXFU01000596">
    <property type="protein sequence ID" value="KAE9028084.1"/>
    <property type="molecule type" value="Genomic_DNA"/>
</dbReference>
<dbReference type="OrthoDB" id="74957at2759"/>
<accession>A0A6A3MHQ9</accession>
<protein>
    <submittedName>
        <fullName evidence="1">Uncharacterized protein</fullName>
    </submittedName>
</protein>
<comment type="caution">
    <text evidence="1">The sequence shown here is derived from an EMBL/GenBank/DDBJ whole genome shotgun (WGS) entry which is preliminary data.</text>
</comment>
<name>A0A6A3MHQ9_9STRA</name>
<proteinExistence type="predicted"/>
<evidence type="ECO:0000313" key="2">
    <source>
        <dbReference type="Proteomes" id="UP000435112"/>
    </source>
</evidence>
<gene>
    <name evidence="1" type="ORF">PR002_g10498</name>
</gene>
<dbReference type="AlphaFoldDB" id="A0A6A3MHQ9"/>
<sequence>MRVKKIQGSRIRAKFDKHQSPITLGRIRIKAMRLASLRWTEALVLLAALQPIEPATLKFNNHVAVSLASNGTSFIASSRELPRDLLMTQFTDKKTTKKKIHKSADSNVMVEEDMIMCSQDPAAVYDGEIDVLLLFSKCLESSTLATVETWALDMQKIVEATVGPYDGVALTFKATMVGGSCSKTAYDAVVEVTGDDLDRVAAFPGLGDVYPLDSVMSSTDGFTAVISFATDETSYSEIVAFESVNQIANVVNFQLSGSGENCEGGSESCIELKNDEDLFMYNPFTVTQSLNCADLENGVPVTLVGDDGTRQCFCGCPAGYEMKAKGSDKVCVKVGNASSCVWSKVGGYKHQVSTKSSVCSFDHIVDKWGIPLPLPTSGYGSSKLLLLLADGSLDPRIRVSAVKTQDPEYYAGFLIPILGSVQSAWPLKFSDVTANTPSAGKLDPMYPSGEDLPIHDAAKSWKDYQSNRAEAVNSIVFKDYGKYRVEMDAYDYYSSAACTGCIAILDNYRPRATTECPASFCDSVSGAVDCGCTAELTLDTMAKANALVQQYIDFGDQADNDGCSGNNRCDLHLYTKKNFFEAKYTRYSHDESISCFDSDLVLGDMLYHQKITVNPLKKADGTCLDVVKPVVAGQCTRCCKMTTALREFWTDYRCGSDYDARYCDGDSDQSCTFEQCLVVNGDTLATVSARIKPDIVENSKKVLQQLHEEDYQTVTQVHRALECTSYYGDDGQCVYMAKLSELVETTQTLNFQGDFDVNSFVHWRFKVNGDSEKWQLWKTRRQTSAETGCHWASCEAVYDNDDVLTFSDPETKISIEAWTQCGLVRRFFFYVHLHVNSAVDVCKHFGDMWYQTSVSRLPIAAQMCAYPGSDFAELTFDFHPNTGLQYSRTQLRMKVSEVVCTGTLEDRTPVEILKVAKDSPESVTRFGVKMLYTPSTEALTNFDVSCDFTYLDYTGAAHTKTCGRSFSIADCKGPQFDLPNAKCEYDACAGKEKAGLYEACGGKIIRSTKTSTFVDSGEKECCQGCAKTKVVCTGLMDVPETDAELMRCEPASVGGTYSNYYFPVSLLAEVTHNHPVAMMLLSGGVMTVAVTLAALHRRRTTLSSAQFDSDAYLPLLS</sequence>